<dbReference type="InterPro" id="IPR014729">
    <property type="entry name" value="Rossmann-like_a/b/a_fold"/>
</dbReference>
<name>A0A1G8V0D5_9EURY</name>
<dbReference type="AlphaFoldDB" id="A0A1G8V0D5"/>
<dbReference type="Pfam" id="PF00582">
    <property type="entry name" value="Usp"/>
    <property type="match status" value="1"/>
</dbReference>
<sequence>MYDHVLVPTDGSDRILDALEHASSLVQQYDATLHVIYVVQASGVVERLGEEEFEAMIERVERAGKEAVETAVEHASDHGLTGVETEIRQGVPAEEIVGYTEENGVDMVVMATAGRTGDERDVVGSVTERVVRSSPVPVVTVSA</sequence>
<dbReference type="InterPro" id="IPR006015">
    <property type="entry name" value="Universal_stress_UspA"/>
</dbReference>
<evidence type="ECO:0000259" key="2">
    <source>
        <dbReference type="Pfam" id="PF00582"/>
    </source>
</evidence>
<evidence type="ECO:0000313" key="3">
    <source>
        <dbReference type="EMBL" id="SDJ58660.1"/>
    </source>
</evidence>
<keyword evidence="4" id="KW-1185">Reference proteome</keyword>
<dbReference type="RefSeq" id="WP_092701152.1">
    <property type="nucleotide sequence ID" value="NZ_FNFC01000005.1"/>
</dbReference>
<dbReference type="PRINTS" id="PR01438">
    <property type="entry name" value="UNVRSLSTRESS"/>
</dbReference>
<organism evidence="3 4">
    <name type="scientific">Halovenus aranensis</name>
    <dbReference type="NCBI Taxonomy" id="890420"/>
    <lineage>
        <taxon>Archaea</taxon>
        <taxon>Methanobacteriati</taxon>
        <taxon>Methanobacteriota</taxon>
        <taxon>Stenosarchaea group</taxon>
        <taxon>Halobacteria</taxon>
        <taxon>Halobacteriales</taxon>
        <taxon>Haloarculaceae</taxon>
        <taxon>Halovenus</taxon>
    </lineage>
</organism>
<dbReference type="EMBL" id="FNFC01000005">
    <property type="protein sequence ID" value="SDJ58660.1"/>
    <property type="molecule type" value="Genomic_DNA"/>
</dbReference>
<accession>A0A1G8V0D5</accession>
<dbReference type="Gene3D" id="3.40.50.620">
    <property type="entry name" value="HUPs"/>
    <property type="match status" value="1"/>
</dbReference>
<dbReference type="SUPFAM" id="SSF52402">
    <property type="entry name" value="Adenine nucleotide alpha hydrolases-like"/>
    <property type="match status" value="1"/>
</dbReference>
<gene>
    <name evidence="3" type="ORF">SAMN05216226_105190</name>
</gene>
<dbReference type="InterPro" id="IPR006016">
    <property type="entry name" value="UspA"/>
</dbReference>
<reference evidence="3 4" key="1">
    <citation type="submission" date="2016-10" db="EMBL/GenBank/DDBJ databases">
        <authorList>
            <person name="de Groot N.N."/>
        </authorList>
    </citation>
    <scope>NUCLEOTIDE SEQUENCE [LARGE SCALE GENOMIC DNA]</scope>
    <source>
        <strain evidence="3 4">IBRC-M10015</strain>
    </source>
</reference>
<dbReference type="Proteomes" id="UP000198856">
    <property type="component" value="Unassembled WGS sequence"/>
</dbReference>
<dbReference type="PANTHER" id="PTHR46268:SF6">
    <property type="entry name" value="UNIVERSAL STRESS PROTEIN UP12"/>
    <property type="match status" value="1"/>
</dbReference>
<comment type="similarity">
    <text evidence="1">Belongs to the universal stress protein A family.</text>
</comment>
<evidence type="ECO:0000313" key="4">
    <source>
        <dbReference type="Proteomes" id="UP000198856"/>
    </source>
</evidence>
<evidence type="ECO:0000256" key="1">
    <source>
        <dbReference type="ARBA" id="ARBA00008791"/>
    </source>
</evidence>
<dbReference type="OrthoDB" id="105697at2157"/>
<feature type="domain" description="UspA" evidence="2">
    <location>
        <begin position="1"/>
        <end position="141"/>
    </location>
</feature>
<dbReference type="PANTHER" id="PTHR46268">
    <property type="entry name" value="STRESS RESPONSE PROTEIN NHAX"/>
    <property type="match status" value="1"/>
</dbReference>
<dbReference type="STRING" id="890420.SAMN05216226_105190"/>
<dbReference type="CDD" id="cd00293">
    <property type="entry name" value="USP-like"/>
    <property type="match status" value="1"/>
</dbReference>
<proteinExistence type="inferred from homology"/>
<protein>
    <submittedName>
        <fullName evidence="3">Nucleotide-binding universal stress protein, UspA family</fullName>
    </submittedName>
</protein>